<name>A0A914YIB7_9BILA</name>
<sequence>MDQTECEIYDVQHGLAAVLPGIGHQLRGTVVARHYVVSQDLGQLCLVLRLHQRIDRAGRQLVEGRIGGRENGEGAGSIKCIDQACGLDLRNQGRVVLGVDGVLDDGPGGIHLRSADHHGVGGEAG</sequence>
<keyword evidence="1" id="KW-1185">Reference proteome</keyword>
<accession>A0A914YIB7</accession>
<dbReference type="AlphaFoldDB" id="A0A914YIB7"/>
<evidence type="ECO:0000313" key="1">
    <source>
        <dbReference type="Proteomes" id="UP000887577"/>
    </source>
</evidence>
<reference evidence="2" key="1">
    <citation type="submission" date="2022-11" db="UniProtKB">
        <authorList>
            <consortium name="WormBaseParasite"/>
        </authorList>
    </citation>
    <scope>IDENTIFICATION</scope>
</reference>
<protein>
    <submittedName>
        <fullName evidence="2">Uncharacterized protein</fullName>
    </submittedName>
</protein>
<evidence type="ECO:0000313" key="2">
    <source>
        <dbReference type="WBParaSite" id="PSU_v2.g19057.t1"/>
    </source>
</evidence>
<proteinExistence type="predicted"/>
<dbReference type="WBParaSite" id="PSU_v2.g19057.t1">
    <property type="protein sequence ID" value="PSU_v2.g19057.t1"/>
    <property type="gene ID" value="PSU_v2.g19057"/>
</dbReference>
<dbReference type="Proteomes" id="UP000887577">
    <property type="component" value="Unplaced"/>
</dbReference>
<organism evidence="1 2">
    <name type="scientific">Panagrolaimus superbus</name>
    <dbReference type="NCBI Taxonomy" id="310955"/>
    <lineage>
        <taxon>Eukaryota</taxon>
        <taxon>Metazoa</taxon>
        <taxon>Ecdysozoa</taxon>
        <taxon>Nematoda</taxon>
        <taxon>Chromadorea</taxon>
        <taxon>Rhabditida</taxon>
        <taxon>Tylenchina</taxon>
        <taxon>Panagrolaimomorpha</taxon>
        <taxon>Panagrolaimoidea</taxon>
        <taxon>Panagrolaimidae</taxon>
        <taxon>Panagrolaimus</taxon>
    </lineage>
</organism>